<dbReference type="EMBL" id="JXLC01000026">
    <property type="protein sequence ID" value="OJG88192.1"/>
    <property type="molecule type" value="Genomic_DNA"/>
</dbReference>
<name>A0A0S3KDN7_9ENTE</name>
<evidence type="ECO:0000313" key="1">
    <source>
        <dbReference type="EMBL" id="ALS02411.1"/>
    </source>
</evidence>
<dbReference type="RefSeq" id="WP_071878838.1">
    <property type="nucleotide sequence ID" value="NZ_JXLC01000026.1"/>
</dbReference>
<dbReference type="AlphaFoldDB" id="A0A0S3KDN7"/>
<gene>
    <name evidence="1" type="ORF">ATZ33_13750</name>
    <name evidence="2" type="ORF">RV15_GL001851</name>
</gene>
<reference evidence="1 3" key="2">
    <citation type="submission" date="2015-12" db="EMBL/GenBank/DDBJ databases">
        <authorList>
            <person name="Lauer A."/>
            <person name="Humrighouse B."/>
            <person name="Loparev V."/>
            <person name="Shewmaker P.L."/>
            <person name="Whitney A.M."/>
            <person name="McLaughlin R.W."/>
        </authorList>
    </citation>
    <scope>NUCLEOTIDE SEQUENCE [LARGE SCALE GENOMIC DNA]</scope>
    <source>
        <strain evidence="1 3">LMG 23085</strain>
    </source>
</reference>
<protein>
    <recommendedName>
        <fullName evidence="5">Transposase</fullName>
    </recommendedName>
</protein>
<organism evidence="2 4">
    <name type="scientific">Enterococcus silesiacus</name>
    <dbReference type="NCBI Taxonomy" id="332949"/>
    <lineage>
        <taxon>Bacteria</taxon>
        <taxon>Bacillati</taxon>
        <taxon>Bacillota</taxon>
        <taxon>Bacilli</taxon>
        <taxon>Lactobacillales</taxon>
        <taxon>Enterococcaceae</taxon>
        <taxon>Enterococcus</taxon>
    </lineage>
</organism>
<reference evidence="2 4" key="1">
    <citation type="submission" date="2014-12" db="EMBL/GenBank/DDBJ databases">
        <title>Draft genome sequences of 29 type strains of Enterococci.</title>
        <authorList>
            <person name="Zhong Z."/>
            <person name="Sun Z."/>
            <person name="Liu W."/>
            <person name="Zhang W."/>
            <person name="Zhang H."/>
        </authorList>
    </citation>
    <scope>NUCLEOTIDE SEQUENCE [LARGE SCALE GENOMIC DNA]</scope>
    <source>
        <strain evidence="2 4">DSM 22801</strain>
    </source>
</reference>
<dbReference type="Proteomes" id="UP000065511">
    <property type="component" value="Chromosome"/>
</dbReference>
<dbReference type="EMBL" id="CP013614">
    <property type="protein sequence ID" value="ALS02411.1"/>
    <property type="molecule type" value="Genomic_DNA"/>
</dbReference>
<keyword evidence="3" id="KW-1185">Reference proteome</keyword>
<sequence length="101" mass="12066">MNTIKQLTIKNDRNQPIKSISHQDIYSLHDLLEQLNSWQNALNLLNNFFSDKQRPVNKKKIASNYYACSQIFCTFHKDFSQALQEMEKQITELRQKEKVKY</sequence>
<dbReference type="KEGG" id="ess:ATZ33_13750"/>
<evidence type="ECO:0000313" key="4">
    <source>
        <dbReference type="Proteomes" id="UP000183039"/>
    </source>
</evidence>
<accession>A0A0S3KDN7</accession>
<proteinExistence type="predicted"/>
<evidence type="ECO:0000313" key="3">
    <source>
        <dbReference type="Proteomes" id="UP000065511"/>
    </source>
</evidence>
<evidence type="ECO:0000313" key="2">
    <source>
        <dbReference type="EMBL" id="OJG88192.1"/>
    </source>
</evidence>
<dbReference type="Proteomes" id="UP000183039">
    <property type="component" value="Unassembled WGS sequence"/>
</dbReference>
<dbReference type="OrthoDB" id="2187794at2"/>
<evidence type="ECO:0008006" key="5">
    <source>
        <dbReference type="Google" id="ProtNLM"/>
    </source>
</evidence>